<dbReference type="EMBL" id="KV924276">
    <property type="protein sequence ID" value="PIO39278.1"/>
    <property type="molecule type" value="Genomic_DNA"/>
</dbReference>
<keyword evidence="3" id="KW-1185">Reference proteome</keyword>
<organism evidence="2 3">
    <name type="scientific">Aquarana catesbeiana</name>
    <name type="common">American bullfrog</name>
    <name type="synonym">Rana catesbeiana</name>
    <dbReference type="NCBI Taxonomy" id="8400"/>
    <lineage>
        <taxon>Eukaryota</taxon>
        <taxon>Metazoa</taxon>
        <taxon>Chordata</taxon>
        <taxon>Craniata</taxon>
        <taxon>Vertebrata</taxon>
        <taxon>Euteleostomi</taxon>
        <taxon>Amphibia</taxon>
        <taxon>Batrachia</taxon>
        <taxon>Anura</taxon>
        <taxon>Neobatrachia</taxon>
        <taxon>Ranoidea</taxon>
        <taxon>Ranidae</taxon>
        <taxon>Aquarana</taxon>
    </lineage>
</organism>
<feature type="non-terminal residue" evidence="2">
    <location>
        <position position="1"/>
    </location>
</feature>
<accession>A0A2G9SGK8</accession>
<feature type="region of interest" description="Disordered" evidence="1">
    <location>
        <begin position="1"/>
        <end position="25"/>
    </location>
</feature>
<evidence type="ECO:0000256" key="1">
    <source>
        <dbReference type="SAM" id="MobiDB-lite"/>
    </source>
</evidence>
<evidence type="ECO:0000313" key="2">
    <source>
        <dbReference type="EMBL" id="PIO39278.1"/>
    </source>
</evidence>
<dbReference type="AlphaFoldDB" id="A0A2G9SGK8"/>
<name>A0A2G9SGK8_AQUCT</name>
<evidence type="ECO:0000313" key="3">
    <source>
        <dbReference type="Proteomes" id="UP000228934"/>
    </source>
</evidence>
<gene>
    <name evidence="2" type="ORF">AB205_0193670</name>
</gene>
<protein>
    <submittedName>
        <fullName evidence="2">Uncharacterized protein</fullName>
    </submittedName>
</protein>
<sequence length="84" mass="9063">GERGVVGDPGPRGPYGLPGKDGEPGLDVLEERKVTQEKGEKRPGSCVFFYKLSSNGDPPSQRSFKSLMGVKCMILCGRILLILI</sequence>
<dbReference type="Proteomes" id="UP000228934">
    <property type="component" value="Unassembled WGS sequence"/>
</dbReference>
<reference evidence="3" key="1">
    <citation type="journal article" date="2017" name="Nat. Commun.">
        <title>The North American bullfrog draft genome provides insight into hormonal regulation of long noncoding RNA.</title>
        <authorList>
            <person name="Hammond S.A."/>
            <person name="Warren R.L."/>
            <person name="Vandervalk B.P."/>
            <person name="Kucuk E."/>
            <person name="Khan H."/>
            <person name="Gibb E.A."/>
            <person name="Pandoh P."/>
            <person name="Kirk H."/>
            <person name="Zhao Y."/>
            <person name="Jones M."/>
            <person name="Mungall A.J."/>
            <person name="Coope R."/>
            <person name="Pleasance S."/>
            <person name="Moore R.A."/>
            <person name="Holt R.A."/>
            <person name="Round J.M."/>
            <person name="Ohora S."/>
            <person name="Walle B.V."/>
            <person name="Veldhoen N."/>
            <person name="Helbing C.C."/>
            <person name="Birol I."/>
        </authorList>
    </citation>
    <scope>NUCLEOTIDE SEQUENCE [LARGE SCALE GENOMIC DNA]</scope>
</reference>
<proteinExistence type="predicted"/>